<dbReference type="InterPro" id="IPR001296">
    <property type="entry name" value="Glyco_trans_1"/>
</dbReference>
<dbReference type="Proteomes" id="UP000481033">
    <property type="component" value="Unassembled WGS sequence"/>
</dbReference>
<dbReference type="Gene3D" id="3.40.50.2000">
    <property type="entry name" value="Glycogen Phosphorylase B"/>
    <property type="match status" value="2"/>
</dbReference>
<comment type="caution">
    <text evidence="2">The sequence shown here is derived from an EMBL/GenBank/DDBJ whole genome shotgun (WGS) entry which is preliminary data.</text>
</comment>
<sequence length="428" mass="47871">MRPLIGFLLKTYPKLSETFILNEILELERQGLNLHIFSLRQPPERCTHPGVATVKAPITYLPSLLPEFDPAQEKKLLDAHLDLFHQDGSTYLKALKFYMSRPEKRRFHEFLQGGYLAWKLKTLGITHLHAHFANVPTATAEIAQAFTGLSYSITAHAKDIYLSNHDALNRRMAKAEFVLTCTDYNRHYLEQISTSRTPIHLAYHGLDVGRFTPAPKTQTSDVPLILSVGRFCEKKGFPYLLKACHILKQVGLSFRCVIVGYGPLENSIRQQINDLELNEHITLVGKLTQDQLIEYYQQADMFVLPCLVTDDGDRDGIPNVLLEAMSMELPVVSTNISGISELVRSNANGVLVPEKDALSLAQALEALVRQPDLRTALGKAGRLTVLNKFGLSRNVGAVKDWLLQAIKEPMRPQIQASVLGDLLKLAAS</sequence>
<dbReference type="SUPFAM" id="SSF53756">
    <property type="entry name" value="UDP-Glycosyltransferase/glycogen phosphorylase"/>
    <property type="match status" value="1"/>
</dbReference>
<dbReference type="RefSeq" id="WP_163702874.1">
    <property type="nucleotide sequence ID" value="NZ_QXHD01000004.1"/>
</dbReference>
<name>A0A6M0RVV1_9CYAN</name>
<gene>
    <name evidence="2" type="ORF">DXZ20_32525</name>
</gene>
<dbReference type="AlphaFoldDB" id="A0A6M0RVV1"/>
<dbReference type="PANTHER" id="PTHR45947:SF14">
    <property type="entry name" value="SLL1723 PROTEIN"/>
    <property type="match status" value="1"/>
</dbReference>
<accession>A0A6M0RVV1</accession>
<dbReference type="Pfam" id="PF00534">
    <property type="entry name" value="Glycos_transf_1"/>
    <property type="match status" value="1"/>
</dbReference>
<evidence type="ECO:0000313" key="2">
    <source>
        <dbReference type="EMBL" id="NEZ60289.1"/>
    </source>
</evidence>
<evidence type="ECO:0000259" key="1">
    <source>
        <dbReference type="Pfam" id="PF00534"/>
    </source>
</evidence>
<feature type="domain" description="Glycosyl transferase family 1" evidence="1">
    <location>
        <begin position="220"/>
        <end position="382"/>
    </location>
</feature>
<dbReference type="EMBL" id="QXHD01000004">
    <property type="protein sequence ID" value="NEZ60289.1"/>
    <property type="molecule type" value="Genomic_DNA"/>
</dbReference>
<organism evidence="2 3">
    <name type="scientific">Adonisia turfae CCMR0081</name>
    <dbReference type="NCBI Taxonomy" id="2292702"/>
    <lineage>
        <taxon>Bacteria</taxon>
        <taxon>Bacillati</taxon>
        <taxon>Cyanobacteriota</taxon>
        <taxon>Adonisia</taxon>
        <taxon>Adonisia turfae</taxon>
    </lineage>
</organism>
<reference evidence="2 3" key="1">
    <citation type="journal article" date="2020" name="Microb. Ecol.">
        <title>Ecogenomics of the Marine Benthic Filamentous Cyanobacterium Adonisia.</title>
        <authorList>
            <person name="Walter J.M."/>
            <person name="Coutinho F.H."/>
            <person name="Leomil L."/>
            <person name="Hargreaves P.I."/>
            <person name="Campeao M.E."/>
            <person name="Vieira V.V."/>
            <person name="Silva B.S."/>
            <person name="Fistarol G.O."/>
            <person name="Salomon P.S."/>
            <person name="Sawabe T."/>
            <person name="Mino S."/>
            <person name="Hosokawa M."/>
            <person name="Miyashita H."/>
            <person name="Maruyama F."/>
            <person name="van Verk M.C."/>
            <person name="Dutilh B.E."/>
            <person name="Thompson C.C."/>
            <person name="Thompson F.L."/>
        </authorList>
    </citation>
    <scope>NUCLEOTIDE SEQUENCE [LARGE SCALE GENOMIC DNA]</scope>
    <source>
        <strain evidence="2 3">CCMR0081</strain>
    </source>
</reference>
<dbReference type="GO" id="GO:0016757">
    <property type="term" value="F:glycosyltransferase activity"/>
    <property type="evidence" value="ECO:0007669"/>
    <property type="project" value="InterPro"/>
</dbReference>
<keyword evidence="2" id="KW-0808">Transferase</keyword>
<dbReference type="InterPro" id="IPR050194">
    <property type="entry name" value="Glycosyltransferase_grp1"/>
</dbReference>
<protein>
    <submittedName>
        <fullName evidence="2">Colanic acid biosynthesis glycosyltransferase WcaL</fullName>
    </submittedName>
</protein>
<keyword evidence="3" id="KW-1185">Reference proteome</keyword>
<proteinExistence type="predicted"/>
<dbReference type="PANTHER" id="PTHR45947">
    <property type="entry name" value="SULFOQUINOVOSYL TRANSFERASE SQD2"/>
    <property type="match status" value="1"/>
</dbReference>
<evidence type="ECO:0000313" key="3">
    <source>
        <dbReference type="Proteomes" id="UP000481033"/>
    </source>
</evidence>